<dbReference type="RefSeq" id="WP_171597100.1">
    <property type="nucleotide sequence ID" value="NZ_RZNH01000043.1"/>
</dbReference>
<keyword evidence="2" id="KW-1185">Reference proteome</keyword>
<dbReference type="InterPro" id="IPR021272">
    <property type="entry name" value="DUF2851"/>
</dbReference>
<protein>
    <submittedName>
        <fullName evidence="1">DUF2851 family protein</fullName>
    </submittedName>
</protein>
<name>A0ABX1X0B2_9BACT</name>
<dbReference type="Proteomes" id="UP000732105">
    <property type="component" value="Unassembled WGS sequence"/>
</dbReference>
<accession>A0ABX1X0B2</accession>
<organism evidence="1 2">
    <name type="scientific">Marinifilum caeruleilacunae</name>
    <dbReference type="NCBI Taxonomy" id="2499076"/>
    <lineage>
        <taxon>Bacteria</taxon>
        <taxon>Pseudomonadati</taxon>
        <taxon>Bacteroidota</taxon>
        <taxon>Bacteroidia</taxon>
        <taxon>Marinilabiliales</taxon>
        <taxon>Marinifilaceae</taxon>
    </lineage>
</organism>
<evidence type="ECO:0000313" key="2">
    <source>
        <dbReference type="Proteomes" id="UP000732105"/>
    </source>
</evidence>
<sequence>MTEEFLQFIWNHKLFDKQNLYSTKGDRIEVLDVGKQNRDAGPDFFDARIQINGVLWAGNVEIHIKSSLWYQHNHQQNSSYDNVILHVVYEEDIDVTINEGRKLPCLLLKFDLNLLENYNYLMHSSKWIPCYDEITSVEKFFVRNWLDRMIFERLERKSEDVKKVLELNKNSWEETFYQVLARYFGMRVNADPFQQLAQVLPLKILAKQKNSLFQIEALLFGQAGMLFDSIDDDYYIKLQSEYQFLSNKYKLRPLPAHRWKWLRLRPGNFPTIRIAQLAALIHNSSALFSKVLAGVEVQDLMRLFNVEVSVYWKTHYQFGIESKFQNKNLGKMTIHTILINAVVPCLFCYGEINRNEDIKEKVLSLLENIPSEKNSIINQWKSCGVEVKTAWHSQALLQLKLNYCDQSKCLHCEFGNRIIRMKNDSACHK</sequence>
<proteinExistence type="predicted"/>
<evidence type="ECO:0000313" key="1">
    <source>
        <dbReference type="EMBL" id="NOU61844.1"/>
    </source>
</evidence>
<comment type="caution">
    <text evidence="1">The sequence shown here is derived from an EMBL/GenBank/DDBJ whole genome shotgun (WGS) entry which is preliminary data.</text>
</comment>
<gene>
    <name evidence="1" type="ORF">ELS83_18770</name>
</gene>
<dbReference type="EMBL" id="RZNH01000043">
    <property type="protein sequence ID" value="NOU61844.1"/>
    <property type="molecule type" value="Genomic_DNA"/>
</dbReference>
<reference evidence="1 2" key="1">
    <citation type="submission" date="2018-12" db="EMBL/GenBank/DDBJ databases">
        <title>Marinifilum JC070 sp. nov., a marine bacterium isolated from Yongle Blue Hole in the South China Sea.</title>
        <authorList>
            <person name="Fu T."/>
        </authorList>
    </citation>
    <scope>NUCLEOTIDE SEQUENCE [LARGE SCALE GENOMIC DNA]</scope>
    <source>
        <strain evidence="1 2">JC070</strain>
    </source>
</reference>
<dbReference type="Pfam" id="PF11013">
    <property type="entry name" value="DUF2851"/>
    <property type="match status" value="1"/>
</dbReference>